<protein>
    <submittedName>
        <fullName evidence="4">Lipase/esterase</fullName>
    </submittedName>
</protein>
<dbReference type="PANTHER" id="PTHR48081:SF8">
    <property type="entry name" value="ALPHA_BETA HYDROLASE FOLD-3 DOMAIN-CONTAINING PROTEIN-RELATED"/>
    <property type="match status" value="1"/>
</dbReference>
<organism evidence="4 5">
    <name type="scientific">Tengunoibacter tsumagoiensis</name>
    <dbReference type="NCBI Taxonomy" id="2014871"/>
    <lineage>
        <taxon>Bacteria</taxon>
        <taxon>Bacillati</taxon>
        <taxon>Chloroflexota</taxon>
        <taxon>Ktedonobacteria</taxon>
        <taxon>Ktedonobacterales</taxon>
        <taxon>Dictyobacteraceae</taxon>
        <taxon>Tengunoibacter</taxon>
    </lineage>
</organism>
<feature type="domain" description="Alpha/beta hydrolase fold-3" evidence="3">
    <location>
        <begin position="80"/>
        <end position="287"/>
    </location>
</feature>
<evidence type="ECO:0000259" key="3">
    <source>
        <dbReference type="Pfam" id="PF07859"/>
    </source>
</evidence>
<comment type="similarity">
    <text evidence="1">Belongs to the 'GDXG' lipolytic enzyme family.</text>
</comment>
<evidence type="ECO:0000313" key="4">
    <source>
        <dbReference type="EMBL" id="GCE15969.1"/>
    </source>
</evidence>
<evidence type="ECO:0000256" key="1">
    <source>
        <dbReference type="ARBA" id="ARBA00010515"/>
    </source>
</evidence>
<keyword evidence="2" id="KW-0378">Hydrolase</keyword>
<accession>A0A402AA16</accession>
<dbReference type="Gene3D" id="3.40.50.1820">
    <property type="entry name" value="alpha/beta hydrolase"/>
    <property type="match status" value="1"/>
</dbReference>
<dbReference type="FunFam" id="3.40.50.1820:FF:000089">
    <property type="entry name" value="Alpha/beta hydrolase"/>
    <property type="match status" value="1"/>
</dbReference>
<dbReference type="OrthoDB" id="9815425at2"/>
<dbReference type="Proteomes" id="UP000287352">
    <property type="component" value="Unassembled WGS sequence"/>
</dbReference>
<comment type="caution">
    <text evidence="4">The sequence shown here is derived from an EMBL/GenBank/DDBJ whole genome shotgun (WGS) entry which is preliminary data.</text>
</comment>
<gene>
    <name evidence="4" type="ORF">KTT_58280</name>
</gene>
<evidence type="ECO:0000313" key="5">
    <source>
        <dbReference type="Proteomes" id="UP000287352"/>
    </source>
</evidence>
<dbReference type="Pfam" id="PF07859">
    <property type="entry name" value="Abhydrolase_3"/>
    <property type="match status" value="1"/>
</dbReference>
<dbReference type="EMBL" id="BIFR01000002">
    <property type="protein sequence ID" value="GCE15969.1"/>
    <property type="molecule type" value="Genomic_DNA"/>
</dbReference>
<keyword evidence="5" id="KW-1185">Reference proteome</keyword>
<dbReference type="AlphaFoldDB" id="A0A402AA16"/>
<dbReference type="GO" id="GO:0016787">
    <property type="term" value="F:hydrolase activity"/>
    <property type="evidence" value="ECO:0007669"/>
    <property type="project" value="UniProtKB-KW"/>
</dbReference>
<dbReference type="InterPro" id="IPR050300">
    <property type="entry name" value="GDXG_lipolytic_enzyme"/>
</dbReference>
<proteinExistence type="inferred from homology"/>
<sequence>MPLDPLVARYLEKLNALHNDEPAQDLSLAEKRLRSEQNAIAQAGERVSIGSIMNLTIPGPASDLPLRVYIPEEEGPFPIFVHFHSGGWVFGSIEASDAVCRLLAKQAHCIVISVGYRLAPEHRFPAAPEDCYSATVWAHAHAHEINGDPDRIAIGGDSAGGNLTAAVTLMARDREGPKLCCQVIIYGETNYPEPETASYTFYAHGYDLTREDMIWYWDQYLACKEDANHPYASPLRAEDLSHLPPALIITAEYDPVRDEAELYAQRLQQAGIPVQLTRYNGMLHSFFRMFTIFPQSNVALQEVANYLAGAFQKGFV</sequence>
<dbReference type="SUPFAM" id="SSF53474">
    <property type="entry name" value="alpha/beta-Hydrolases"/>
    <property type="match status" value="1"/>
</dbReference>
<dbReference type="InterPro" id="IPR013094">
    <property type="entry name" value="AB_hydrolase_3"/>
</dbReference>
<name>A0A402AA16_9CHLR</name>
<dbReference type="InterPro" id="IPR029058">
    <property type="entry name" value="AB_hydrolase_fold"/>
</dbReference>
<evidence type="ECO:0000256" key="2">
    <source>
        <dbReference type="ARBA" id="ARBA00022801"/>
    </source>
</evidence>
<reference evidence="5" key="1">
    <citation type="submission" date="2018-12" db="EMBL/GenBank/DDBJ databases">
        <title>Tengunoibacter tsumagoiensis gen. nov., sp. nov., Dictyobacter kobayashii sp. nov., D. alpinus sp. nov., and D. joshuensis sp. nov. and description of Dictyobacteraceae fam. nov. within the order Ktedonobacterales isolated from Tengu-no-mugimeshi.</title>
        <authorList>
            <person name="Wang C.M."/>
            <person name="Zheng Y."/>
            <person name="Sakai Y."/>
            <person name="Toyoda A."/>
            <person name="Minakuchi Y."/>
            <person name="Abe K."/>
            <person name="Yokota A."/>
            <person name="Yabe S."/>
        </authorList>
    </citation>
    <scope>NUCLEOTIDE SEQUENCE [LARGE SCALE GENOMIC DNA]</scope>
    <source>
        <strain evidence="5">Uno3</strain>
    </source>
</reference>
<dbReference type="RefSeq" id="WP_126583363.1">
    <property type="nucleotide sequence ID" value="NZ_BIFR01000002.1"/>
</dbReference>
<dbReference type="PANTHER" id="PTHR48081">
    <property type="entry name" value="AB HYDROLASE SUPERFAMILY PROTEIN C4A8.06C"/>
    <property type="match status" value="1"/>
</dbReference>